<evidence type="ECO:0000256" key="6">
    <source>
        <dbReference type="ARBA" id="ARBA00049183"/>
    </source>
</evidence>
<accession>A0A848G8E2</accession>
<dbReference type="UniPathway" id="UPA00958"/>
<dbReference type="FunFam" id="3.40.50.11720:FF:000001">
    <property type="entry name" value="3-deoxy-D-manno-octulosonic acid transferase"/>
    <property type="match status" value="1"/>
</dbReference>
<comment type="subcellular location">
    <subcellularLocation>
        <location evidence="9">Cell membrane</location>
    </subcellularLocation>
</comment>
<evidence type="ECO:0000313" key="11">
    <source>
        <dbReference type="EMBL" id="NML25851.1"/>
    </source>
</evidence>
<sequence length="428" mass="46946">MILRALYTALWYLAIPLAGLRLLWRARRQPEYLQHLGERIGRHTVRFDGPVIWLHAVSVGETRASAPLVHALLEAHPECSLLLTHMTPTGRATAVELFGKLQPRVQSVYLPYDLPSAVDRFLRHFRPRIGILMETEVWPNLIAGCQRKGMPLVMVNARLSERSARGYGRAGALARNAFAGLSAIGAQTEGDGRRLSGLGARYVMVTGNIKFDIAPPPAMQVLGATFRNRFGPRQVVLAASTREGEEELLLKALVNLCPPEVLLVLVPRHPQRFEEVARLVRRAGLSLQRRSGNDPVMADTRVWLGDSMGEMYAYYHAADLALIGGSWKELGGQNPIEASATGCPVIVGPHTFNFKVVCEQAIEAGAALRAEDLTRGLTLAMELLRNPTRRKAIGAAGLDFAQQHRGATERTLALLAPLLQARSGSGRH</sequence>
<dbReference type="GO" id="GO:0009245">
    <property type="term" value="P:lipid A biosynthetic process"/>
    <property type="evidence" value="ECO:0007669"/>
    <property type="project" value="TreeGrafter"/>
</dbReference>
<dbReference type="Gene3D" id="3.40.50.11720">
    <property type="entry name" value="3-Deoxy-D-manno-octulosonic-acid transferase, N-terminal domain"/>
    <property type="match status" value="1"/>
</dbReference>
<dbReference type="AlphaFoldDB" id="A0A848G8E2"/>
<feature type="site" description="Transition state stabilizer" evidence="8">
    <location>
        <position position="210"/>
    </location>
</feature>
<dbReference type="GO" id="GO:0005886">
    <property type="term" value="C:plasma membrane"/>
    <property type="evidence" value="ECO:0007669"/>
    <property type="project" value="UniProtKB-SubCell"/>
</dbReference>
<dbReference type="InterPro" id="IPR038107">
    <property type="entry name" value="Glycos_transf_N_sf"/>
</dbReference>
<evidence type="ECO:0000313" key="12">
    <source>
        <dbReference type="Proteomes" id="UP000580043"/>
    </source>
</evidence>
<dbReference type="InterPro" id="IPR007507">
    <property type="entry name" value="Glycos_transf_N"/>
</dbReference>
<keyword evidence="4 9" id="KW-0808">Transferase</keyword>
<comment type="pathway">
    <text evidence="1 9">Bacterial outer membrane biogenesis; LPS core biosynthesis.</text>
</comment>
<dbReference type="RefSeq" id="WP_169145394.1">
    <property type="nucleotide sequence ID" value="NZ_JABBGA010000005.1"/>
</dbReference>
<dbReference type="SUPFAM" id="SSF53756">
    <property type="entry name" value="UDP-Glycosyltransferase/glycogen phosphorylase"/>
    <property type="match status" value="1"/>
</dbReference>
<comment type="caution">
    <text evidence="11">The sequence shown here is derived from an EMBL/GenBank/DDBJ whole genome shotgun (WGS) entry which is preliminary data.</text>
</comment>
<dbReference type="InterPro" id="IPR039901">
    <property type="entry name" value="Kdotransferase"/>
</dbReference>
<dbReference type="Gene3D" id="3.40.50.2000">
    <property type="entry name" value="Glycogen Phosphorylase B"/>
    <property type="match status" value="1"/>
</dbReference>
<evidence type="ECO:0000256" key="8">
    <source>
        <dbReference type="PIRSR" id="PIRSR639901-2"/>
    </source>
</evidence>
<keyword evidence="12" id="KW-1185">Reference proteome</keyword>
<keyword evidence="9" id="KW-0472">Membrane</keyword>
<feature type="domain" description="3-deoxy-D-manno-octulosonic-acid transferase N-terminal" evidence="10">
    <location>
        <begin position="35"/>
        <end position="213"/>
    </location>
</feature>
<feature type="site" description="Transition state stabilizer" evidence="8">
    <location>
        <position position="134"/>
    </location>
</feature>
<dbReference type="GO" id="GO:0043842">
    <property type="term" value="F:Kdo transferase activity"/>
    <property type="evidence" value="ECO:0007669"/>
    <property type="project" value="UniProtKB-EC"/>
</dbReference>
<evidence type="ECO:0000256" key="3">
    <source>
        <dbReference type="ARBA" id="ARBA00019077"/>
    </source>
</evidence>
<organism evidence="11 12">
    <name type="scientific">Zoogloea dura</name>
    <dbReference type="NCBI Taxonomy" id="2728840"/>
    <lineage>
        <taxon>Bacteria</taxon>
        <taxon>Pseudomonadati</taxon>
        <taxon>Pseudomonadota</taxon>
        <taxon>Betaproteobacteria</taxon>
        <taxon>Rhodocyclales</taxon>
        <taxon>Zoogloeaceae</taxon>
        <taxon>Zoogloea</taxon>
    </lineage>
</organism>
<dbReference type="NCBIfam" id="NF004386">
    <property type="entry name" value="PRK05749.1-2"/>
    <property type="match status" value="1"/>
</dbReference>
<dbReference type="PANTHER" id="PTHR42755:SF1">
    <property type="entry name" value="3-DEOXY-D-MANNO-OCTULOSONIC ACID TRANSFERASE, MITOCHONDRIAL-RELATED"/>
    <property type="match status" value="1"/>
</dbReference>
<dbReference type="GO" id="GO:0009244">
    <property type="term" value="P:lipopolysaccharide core region biosynthetic process"/>
    <property type="evidence" value="ECO:0007669"/>
    <property type="project" value="UniProtKB-UniRule"/>
</dbReference>
<reference evidence="11 12" key="1">
    <citation type="submission" date="2020-04" db="EMBL/GenBank/DDBJ databases">
        <title>Zoogloea sp. G-4-1-14 isolated from soil.</title>
        <authorList>
            <person name="Dahal R.H."/>
        </authorList>
    </citation>
    <scope>NUCLEOTIDE SEQUENCE [LARGE SCALE GENOMIC DNA]</scope>
    <source>
        <strain evidence="11 12">G-4-1-14</strain>
    </source>
</reference>
<dbReference type="Pfam" id="PF04413">
    <property type="entry name" value="Glycos_transf_N"/>
    <property type="match status" value="1"/>
</dbReference>
<evidence type="ECO:0000256" key="7">
    <source>
        <dbReference type="PIRSR" id="PIRSR639901-1"/>
    </source>
</evidence>
<evidence type="ECO:0000256" key="4">
    <source>
        <dbReference type="ARBA" id="ARBA00022679"/>
    </source>
</evidence>
<evidence type="ECO:0000256" key="9">
    <source>
        <dbReference type="RuleBase" id="RU365103"/>
    </source>
</evidence>
<dbReference type="Proteomes" id="UP000580043">
    <property type="component" value="Unassembled WGS sequence"/>
</dbReference>
<evidence type="ECO:0000256" key="1">
    <source>
        <dbReference type="ARBA" id="ARBA00004713"/>
    </source>
</evidence>
<comment type="function">
    <text evidence="9">Involved in lipopolysaccharide (LPS) biosynthesis. Catalyzes the transfer of 3-deoxy-D-manno-octulosonate (Kdo) residue(s) from CMP-Kdo to lipid IV(A), the tetraacyldisaccharide-1,4'-bisphosphate precursor of lipid A.</text>
</comment>
<dbReference type="PANTHER" id="PTHR42755">
    <property type="entry name" value="3-DEOXY-MANNO-OCTULOSONATE CYTIDYLYLTRANSFERASE"/>
    <property type="match status" value="1"/>
</dbReference>
<dbReference type="EC" id="2.4.99.12" evidence="2 9"/>
<comment type="similarity">
    <text evidence="9">Belongs to the glycosyltransferase group 1 family.</text>
</comment>
<protein>
    <recommendedName>
        <fullName evidence="3 9">3-deoxy-D-manno-octulosonic acid transferase</fullName>
        <shortName evidence="9">Kdo transferase</shortName>
        <ecNumber evidence="2 9">2.4.99.12</ecNumber>
    </recommendedName>
    <alternativeName>
        <fullName evidence="5 9">Lipid IV(A) 3-deoxy-D-manno-octulosonic acid transferase</fullName>
    </alternativeName>
</protein>
<keyword evidence="9" id="KW-0448">Lipopolysaccharide biosynthesis</keyword>
<proteinExistence type="inferred from homology"/>
<feature type="active site" description="Proton acceptor" evidence="7">
    <location>
        <position position="61"/>
    </location>
</feature>
<evidence type="ECO:0000259" key="10">
    <source>
        <dbReference type="Pfam" id="PF04413"/>
    </source>
</evidence>
<keyword evidence="9" id="KW-1003">Cell membrane</keyword>
<gene>
    <name evidence="11" type="ORF">HHL15_08875</name>
</gene>
<evidence type="ECO:0000256" key="5">
    <source>
        <dbReference type="ARBA" id="ARBA00031445"/>
    </source>
</evidence>
<dbReference type="EMBL" id="JABBGA010000005">
    <property type="protein sequence ID" value="NML25851.1"/>
    <property type="molecule type" value="Genomic_DNA"/>
</dbReference>
<name>A0A848G8E2_9RHOO</name>
<evidence type="ECO:0000256" key="2">
    <source>
        <dbReference type="ARBA" id="ARBA00012621"/>
    </source>
</evidence>
<comment type="catalytic activity">
    <reaction evidence="6 9">
        <text>lipid IVA (E. coli) + CMP-3-deoxy-beta-D-manno-octulosonate = alpha-Kdo-(2-&gt;6)-lipid IVA (E. coli) + CMP + H(+)</text>
        <dbReference type="Rhea" id="RHEA:28066"/>
        <dbReference type="ChEBI" id="CHEBI:15378"/>
        <dbReference type="ChEBI" id="CHEBI:58603"/>
        <dbReference type="ChEBI" id="CHEBI:60364"/>
        <dbReference type="ChEBI" id="CHEBI:60377"/>
        <dbReference type="ChEBI" id="CHEBI:85987"/>
        <dbReference type="EC" id="2.4.99.12"/>
    </reaction>
</comment>